<dbReference type="SUPFAM" id="SSF53756">
    <property type="entry name" value="UDP-Glycosyltransferase/glycogen phosphorylase"/>
    <property type="match status" value="1"/>
</dbReference>
<evidence type="ECO:0000256" key="5">
    <source>
        <dbReference type="ARBA" id="ARBA00022676"/>
    </source>
</evidence>
<evidence type="ECO:0000313" key="16">
    <source>
        <dbReference type="Proteomes" id="UP000249464"/>
    </source>
</evidence>
<evidence type="ECO:0000256" key="10">
    <source>
        <dbReference type="ARBA" id="ARBA00023136"/>
    </source>
</evidence>
<comment type="similarity">
    <text evidence="12">Belongs to the glycosyltransferase group 1 family. Glycosyltransferase 4 subfamily.</text>
</comment>
<dbReference type="AlphaFoldDB" id="A0A2X0LWN1"/>
<dbReference type="Pfam" id="PF00534">
    <property type="entry name" value="Glycos_transf_1"/>
    <property type="match status" value="1"/>
</dbReference>
<evidence type="ECO:0000256" key="11">
    <source>
        <dbReference type="ARBA" id="ARBA00045065"/>
    </source>
</evidence>
<dbReference type="PANTHER" id="PTHR45919">
    <property type="entry name" value="GDP-MAN:MAN(3)GLCNAC(2)-PP-DOL ALPHA-1,2-MANNOSYLTRANSFERASE"/>
    <property type="match status" value="1"/>
</dbReference>
<comment type="function">
    <text evidence="12">GDP-Man:Man(3)GlcNAc(2)-PP-Dol alpha-1,2-mannosyltransferase that operates in the biosynthetic pathway of dolichol-linked oligosaccharides, the glycan precursors employed in protein asparagine (N)-glycosylation. The assembly of dolichol-linked oligosaccharides begins on the cytosolic side of the endoplasmic reticulum membrane and finishes in its lumen. The sequential addition of sugars to dolichol pyrophosphate produces dolichol-linked oligosaccharides containing fourteen sugars, including two GlcNAcs, nine mannoses and three glucoses. Once assembled, the oligosaccharide is transferred from the lipid to nascent proteins by oligosaccharyltransferases. Catalyzes, on the cytoplasmic face of the endoplasmic reticulum, the addition of the fourth and fifth mannose residues to the dolichol-linked oligosaccharide chain, to produce Man(5)GlcNAc(2)-PP-dolichol core oligosaccharide.</text>
</comment>
<evidence type="ECO:0000259" key="14">
    <source>
        <dbReference type="Pfam" id="PF15924"/>
    </source>
</evidence>
<evidence type="ECO:0000256" key="2">
    <source>
        <dbReference type="ARBA" id="ARBA00004922"/>
    </source>
</evidence>
<evidence type="ECO:0000256" key="9">
    <source>
        <dbReference type="ARBA" id="ARBA00022989"/>
    </source>
</evidence>
<dbReference type="EC" id="2.4.1.131" evidence="3 12"/>
<protein>
    <recommendedName>
        <fullName evidence="4 12">GDP-Man:Man(3)GlcNAc(2)-PP-Dol alpha-1,2-mannosyltransferase</fullName>
        <ecNumber evidence="3 12">2.4.1.131</ecNumber>
    </recommendedName>
</protein>
<sequence>MNPFLRVVLSLPPHLKLILLLITAFLSVPILSSLLYILVRVYGLRLRATNERRRRIALATIGIVDLEVVKKTRIVGFFHPYCNAGGGGERVLWTAVACLQREEPDLICVVYTGDLTAEDEDAPTTGAGHKARLERVTKDSMISKVKDRFGIALEPKTLIFVRLGSRHLVEDSTWPRFTLLGQSLGSVILAWQGLGTDGLIPDIWIDTMGYAFTYPLIRHLGRIPVGSYTHYPTISTDMLRRVSERKQGHTNTSFVASSAVLTNLKLLYYVIFAELYSICLRQSTVLMVNSTWTKNHIDHLLKPFGYRDDVEPELPPNDSVVASTTSTGTDATTKIRKRTVPSTTTTMSTSVPVPKRFRTSRIVYPPCDTISLSSLPLEPREPHMILSLAQFRPEKDHPVQLETLSHLFQLDPCLRSTIKLIMAGSVRHTSDQERVETLRDLAKKLGAERNVEFVVNASYDVLKRDYLAKAGMGLHTMVDEHFGITVVEFMAAGLIPLVHASAGPLLDIVTASPTGQPTGFHAKSAQEFASQLFKILSMKEEERKEMRKRAREAAGKFGVDKFEEDWLVGWNELKGIASEVRGSDLVRRDQQERKVFQLRAPDGCFTRHLFDIRIRLQAPNEPTPFTLSRPAPNQHRCPWIWIWWAYFCHPPPKCTKLRRAGVAKGDDV</sequence>
<dbReference type="UniPathway" id="UPA00378"/>
<keyword evidence="8 12" id="KW-0256">Endoplasmic reticulum</keyword>
<evidence type="ECO:0000313" key="15">
    <source>
        <dbReference type="EMBL" id="SGY25580.1"/>
    </source>
</evidence>
<keyword evidence="9 12" id="KW-1133">Transmembrane helix</keyword>
<proteinExistence type="inferred from homology"/>
<dbReference type="STRING" id="796604.A0A2X0LWN1"/>
<keyword evidence="7 12" id="KW-0812">Transmembrane</keyword>
<dbReference type="Proteomes" id="UP000249464">
    <property type="component" value="Unassembled WGS sequence"/>
</dbReference>
<dbReference type="InterPro" id="IPR001296">
    <property type="entry name" value="Glyco_trans_1"/>
</dbReference>
<reference evidence="15 16" key="1">
    <citation type="submission" date="2016-11" db="EMBL/GenBank/DDBJ databases">
        <authorList>
            <person name="Jaros S."/>
            <person name="Januszkiewicz K."/>
            <person name="Wedrychowicz H."/>
        </authorList>
    </citation>
    <scope>NUCLEOTIDE SEQUENCE [LARGE SCALE GENOMIC DNA]</scope>
</reference>
<dbReference type="Pfam" id="PF15924">
    <property type="entry name" value="ALG11_N"/>
    <property type="match status" value="1"/>
</dbReference>
<feature type="domain" description="Glycosyl transferase family 1" evidence="13">
    <location>
        <begin position="379"/>
        <end position="552"/>
    </location>
</feature>
<comment type="pathway">
    <text evidence="2 12">Protein modification; protein glycosylation.</text>
</comment>
<evidence type="ECO:0000256" key="6">
    <source>
        <dbReference type="ARBA" id="ARBA00022679"/>
    </source>
</evidence>
<accession>A0A2X0LWN1</accession>
<keyword evidence="5 12" id="KW-0328">Glycosyltransferase</keyword>
<feature type="transmembrane region" description="Helical" evidence="12">
    <location>
        <begin position="17"/>
        <end position="39"/>
    </location>
</feature>
<keyword evidence="16" id="KW-1185">Reference proteome</keyword>
<evidence type="ECO:0000256" key="4">
    <source>
        <dbReference type="ARBA" id="ARBA00022018"/>
    </source>
</evidence>
<keyword evidence="10 12" id="KW-0472">Membrane</keyword>
<evidence type="ECO:0000256" key="8">
    <source>
        <dbReference type="ARBA" id="ARBA00022824"/>
    </source>
</evidence>
<keyword evidence="6 12" id="KW-0808">Transferase</keyword>
<comment type="subcellular location">
    <subcellularLocation>
        <location evidence="1">Endoplasmic reticulum membrane</location>
        <topology evidence="1">Single-pass membrane protein</topology>
    </subcellularLocation>
</comment>
<organism evidence="15 16">
    <name type="scientific">Microbotryum silenes-dioicae</name>
    <dbReference type="NCBI Taxonomy" id="796604"/>
    <lineage>
        <taxon>Eukaryota</taxon>
        <taxon>Fungi</taxon>
        <taxon>Dikarya</taxon>
        <taxon>Basidiomycota</taxon>
        <taxon>Pucciniomycotina</taxon>
        <taxon>Microbotryomycetes</taxon>
        <taxon>Microbotryales</taxon>
        <taxon>Microbotryaceae</taxon>
        <taxon>Microbotryum</taxon>
    </lineage>
</organism>
<dbReference type="GO" id="GO:0004377">
    <property type="term" value="F:GDP-Man:Man(3)GlcNAc(2)-PP-Dol alpha-1,2-mannosyltransferase activity"/>
    <property type="evidence" value="ECO:0007669"/>
    <property type="project" value="UniProtKB-UniRule"/>
</dbReference>
<dbReference type="InterPro" id="IPR038013">
    <property type="entry name" value="ALG11"/>
</dbReference>
<evidence type="ECO:0000256" key="7">
    <source>
        <dbReference type="ARBA" id="ARBA00022692"/>
    </source>
</evidence>
<dbReference type="CDD" id="cd03806">
    <property type="entry name" value="GT4_ALG11-like"/>
    <property type="match status" value="1"/>
</dbReference>
<dbReference type="PANTHER" id="PTHR45919:SF1">
    <property type="entry name" value="GDP-MAN:MAN(3)GLCNAC(2)-PP-DOL ALPHA-1,2-MANNOSYLTRANSFERASE"/>
    <property type="match status" value="1"/>
</dbReference>
<dbReference type="Gene3D" id="3.40.50.2000">
    <property type="entry name" value="Glycogen Phosphorylase B"/>
    <property type="match status" value="1"/>
</dbReference>
<gene>
    <name evidence="15" type="primary">BQ5605_C018g08643</name>
    <name evidence="15" type="ORF">BQ5605_C018G08643</name>
</gene>
<evidence type="ECO:0000259" key="13">
    <source>
        <dbReference type="Pfam" id="PF00534"/>
    </source>
</evidence>
<evidence type="ECO:0000256" key="3">
    <source>
        <dbReference type="ARBA" id="ARBA00012645"/>
    </source>
</evidence>
<dbReference type="GO" id="GO:0005789">
    <property type="term" value="C:endoplasmic reticulum membrane"/>
    <property type="evidence" value="ECO:0007669"/>
    <property type="project" value="UniProtKB-SubCell"/>
</dbReference>
<name>A0A2X0LWN1_9BASI</name>
<evidence type="ECO:0000256" key="1">
    <source>
        <dbReference type="ARBA" id="ARBA00004389"/>
    </source>
</evidence>
<dbReference type="EMBL" id="FQNC01000020">
    <property type="protein sequence ID" value="SGY25580.1"/>
    <property type="molecule type" value="Genomic_DNA"/>
</dbReference>
<dbReference type="InterPro" id="IPR031814">
    <property type="entry name" value="ALG11_N"/>
</dbReference>
<evidence type="ECO:0000256" key="12">
    <source>
        <dbReference type="RuleBase" id="RU367051"/>
    </source>
</evidence>
<comment type="catalytic activity">
    <reaction evidence="11 12">
        <text>an alpha-D-Man-(1-&gt;3)-[alpha-D-Man-(1-&gt;6)]-beta-D-Man-(1-&gt;4)-beta-D-GlcNAc-(1-&gt;4)-alpha-D-GlcNAc-diphospho-di-trans,poly-cis-dolichol + 2 GDP-alpha-D-mannose = an alpha-D-Man-(1-&gt;2)-alpha-D-Man-(1-&gt;2)-alpha-D-Man-(1-&gt;3)-[alpha-D-Man-(1-&gt;6)]-beta-D-Man-(1-&gt;4)-beta-D-GlcNAc-(1-&gt;4)-alpha-D-GlcNAc-diphospho-di-trans,poly-cis-dolichol + 2 GDP + 2 H(+)</text>
        <dbReference type="Rhea" id="RHEA:29523"/>
        <dbReference type="Rhea" id="RHEA-COMP:19515"/>
        <dbReference type="Rhea" id="RHEA-COMP:19516"/>
        <dbReference type="ChEBI" id="CHEBI:15378"/>
        <dbReference type="ChEBI" id="CHEBI:57527"/>
        <dbReference type="ChEBI" id="CHEBI:58189"/>
        <dbReference type="ChEBI" id="CHEBI:132511"/>
        <dbReference type="ChEBI" id="CHEBI:132515"/>
        <dbReference type="EC" id="2.4.1.131"/>
    </reaction>
    <physiologicalReaction direction="left-to-right" evidence="11 12">
        <dbReference type="Rhea" id="RHEA:29524"/>
    </physiologicalReaction>
</comment>
<feature type="domain" description="ALG11 mannosyltransferase N-terminal" evidence="14">
    <location>
        <begin position="73"/>
        <end position="300"/>
    </location>
</feature>
<dbReference type="GO" id="GO:0006487">
    <property type="term" value="P:protein N-linked glycosylation"/>
    <property type="evidence" value="ECO:0007669"/>
    <property type="project" value="TreeGrafter"/>
</dbReference>